<reference evidence="1" key="1">
    <citation type="submission" date="2018-11" db="EMBL/GenBank/DDBJ databases">
        <authorList>
            <consortium name="Genoscope - CEA"/>
            <person name="William W."/>
        </authorList>
    </citation>
    <scope>NUCLEOTIDE SEQUENCE</scope>
</reference>
<sequence length="91" mass="10692">MYFVMILERWKKFFPSIVVDAEAEDDSVAYLGRIKVKATLQLLSLAAAVRKTSFTRYSYPLVHRDRCERVWMILDLPQIPLDIILGLFGWR</sequence>
<evidence type="ECO:0000313" key="1">
    <source>
        <dbReference type="EMBL" id="VDD53622.1"/>
    </source>
</evidence>
<organism evidence="1">
    <name type="scientific">Brassica oleracea</name>
    <name type="common">Wild cabbage</name>
    <dbReference type="NCBI Taxonomy" id="3712"/>
    <lineage>
        <taxon>Eukaryota</taxon>
        <taxon>Viridiplantae</taxon>
        <taxon>Streptophyta</taxon>
        <taxon>Embryophyta</taxon>
        <taxon>Tracheophyta</taxon>
        <taxon>Spermatophyta</taxon>
        <taxon>Magnoliopsida</taxon>
        <taxon>eudicotyledons</taxon>
        <taxon>Gunneridae</taxon>
        <taxon>Pentapetalae</taxon>
        <taxon>rosids</taxon>
        <taxon>malvids</taxon>
        <taxon>Brassicales</taxon>
        <taxon>Brassicaceae</taxon>
        <taxon>Brassiceae</taxon>
        <taxon>Brassica</taxon>
    </lineage>
</organism>
<accession>A0A3P6GBE6</accession>
<dbReference type="AlphaFoldDB" id="A0A3P6GBE6"/>
<protein>
    <submittedName>
        <fullName evidence="1">Uncharacterized protein</fullName>
    </submittedName>
</protein>
<proteinExistence type="predicted"/>
<gene>
    <name evidence="1" type="ORF">BOLC8T46851H</name>
</gene>
<dbReference type="EMBL" id="LR031879">
    <property type="protein sequence ID" value="VDD53622.1"/>
    <property type="molecule type" value="Genomic_DNA"/>
</dbReference>
<name>A0A3P6GBE6_BRAOL</name>